<dbReference type="Proteomes" id="UP001303408">
    <property type="component" value="Chromosome"/>
</dbReference>
<name>A0AA96FGW6_9MICO</name>
<accession>A0AA96FGW6</accession>
<keyword evidence="2" id="KW-0378">Hydrolase</keyword>
<dbReference type="Gene3D" id="3.40.50.1110">
    <property type="entry name" value="SGNH hydrolase"/>
    <property type="match status" value="1"/>
</dbReference>
<feature type="domain" description="SGNH hydrolase-type esterase" evidence="1">
    <location>
        <begin position="10"/>
        <end position="188"/>
    </location>
</feature>
<gene>
    <name evidence="2" type="ORF">RN607_04725</name>
</gene>
<dbReference type="InterPro" id="IPR036514">
    <property type="entry name" value="SGNH_hydro_sf"/>
</dbReference>
<dbReference type="EC" id="3.1.-.-" evidence="2"/>
<dbReference type="GO" id="GO:0016787">
    <property type="term" value="F:hydrolase activity"/>
    <property type="evidence" value="ECO:0007669"/>
    <property type="project" value="UniProtKB-KW"/>
</dbReference>
<dbReference type="InterPro" id="IPR053140">
    <property type="entry name" value="GDSL_Rv0518-like"/>
</dbReference>
<dbReference type="RefSeq" id="WP_313544697.1">
    <property type="nucleotide sequence ID" value="NZ_CP134880.1"/>
</dbReference>
<organism evidence="2">
    <name type="scientific">Demequina capsici</name>
    <dbReference type="NCBI Taxonomy" id="3075620"/>
    <lineage>
        <taxon>Bacteria</taxon>
        <taxon>Bacillati</taxon>
        <taxon>Actinomycetota</taxon>
        <taxon>Actinomycetes</taxon>
        <taxon>Micrococcales</taxon>
        <taxon>Demequinaceae</taxon>
        <taxon>Demequina</taxon>
    </lineage>
</organism>
<proteinExistence type="predicted"/>
<dbReference type="EMBL" id="CP134880">
    <property type="protein sequence ID" value="WNM28310.1"/>
    <property type="molecule type" value="Genomic_DNA"/>
</dbReference>
<reference evidence="2" key="1">
    <citation type="submission" date="2023-09" db="EMBL/GenBank/DDBJ databases">
        <title>Demequina sp. a novel bacteria isolated from Capsicum annuum.</title>
        <authorList>
            <person name="Humaira Z."/>
            <person name="Lee J."/>
            <person name="Cho D."/>
        </authorList>
    </citation>
    <scope>NUCLEOTIDE SEQUENCE</scope>
    <source>
        <strain evidence="2">PMTSA13</strain>
    </source>
</reference>
<sequence>MTVRGPVVVALGDSITFGVGDGTQRPEAVTGVPVGWAAHVAHAVGASSFTNLAANGARARHLGLTQVPSALMAMPDLVLVTIGGNDVLRGDFDPAEVQDRVADALTRLEREGRRVVLVTLARIGLFDLVGGSIADVMARRVAAANIALRLAAAGTATVVVDGAAALATAGGRGWHVDRVHPSAAGHRAIAVEVLGALGDAAPQMAPLVPAPASPRWHERAWWLARHGTPWVAKRSRDLIPQVAAVVTHELLEERRRTRRAHA</sequence>
<dbReference type="CDD" id="cd01832">
    <property type="entry name" value="SGNH_hydrolase_like_1"/>
    <property type="match status" value="1"/>
</dbReference>
<dbReference type="Pfam" id="PF13472">
    <property type="entry name" value="Lipase_GDSL_2"/>
    <property type="match status" value="1"/>
</dbReference>
<evidence type="ECO:0000313" key="2">
    <source>
        <dbReference type="EMBL" id="WNM28310.1"/>
    </source>
</evidence>
<dbReference type="PANTHER" id="PTHR43784:SF2">
    <property type="entry name" value="GDSL-LIKE LIPASE_ACYLHYDROLASE, PUTATIVE (AFU_ORTHOLOGUE AFUA_2G00820)-RELATED"/>
    <property type="match status" value="1"/>
</dbReference>
<dbReference type="AlphaFoldDB" id="A0AA96FGW6"/>
<dbReference type="PANTHER" id="PTHR43784">
    <property type="entry name" value="GDSL-LIKE LIPASE/ACYLHYDROLASE, PUTATIVE (AFU_ORTHOLOGUE AFUA_2G00820)-RELATED"/>
    <property type="match status" value="1"/>
</dbReference>
<dbReference type="SUPFAM" id="SSF52266">
    <property type="entry name" value="SGNH hydrolase"/>
    <property type="match status" value="1"/>
</dbReference>
<evidence type="ECO:0000259" key="1">
    <source>
        <dbReference type="Pfam" id="PF13472"/>
    </source>
</evidence>
<protein>
    <submittedName>
        <fullName evidence="2">SGNH/GDSL hydrolase family protein</fullName>
        <ecNumber evidence="2">3.1.-.-</ecNumber>
    </submittedName>
</protein>
<dbReference type="InterPro" id="IPR013830">
    <property type="entry name" value="SGNH_hydro"/>
</dbReference>
<dbReference type="KEGG" id="dcp:RN607_04725"/>